<organism evidence="4 5">
    <name type="scientific">Conchiformibius steedae</name>
    <dbReference type="NCBI Taxonomy" id="153493"/>
    <lineage>
        <taxon>Bacteria</taxon>
        <taxon>Pseudomonadati</taxon>
        <taxon>Pseudomonadota</taxon>
        <taxon>Betaproteobacteria</taxon>
        <taxon>Neisseriales</taxon>
        <taxon>Neisseriaceae</taxon>
        <taxon>Conchiformibius</taxon>
    </lineage>
</organism>
<dbReference type="SUPFAM" id="SSF56925">
    <property type="entry name" value="OMPA-like"/>
    <property type="match status" value="1"/>
</dbReference>
<feature type="signal peptide" evidence="2">
    <location>
        <begin position="1"/>
        <end position="23"/>
    </location>
</feature>
<feature type="chain" id="PRO_5017954494" evidence="2">
    <location>
        <begin position="24"/>
        <end position="366"/>
    </location>
</feature>
<evidence type="ECO:0000259" key="3">
    <source>
        <dbReference type="Pfam" id="PF01389"/>
    </source>
</evidence>
<gene>
    <name evidence="4" type="ORF">EII21_02840</name>
</gene>
<evidence type="ECO:0000256" key="2">
    <source>
        <dbReference type="SAM" id="SignalP"/>
    </source>
</evidence>
<name>A0A3P2A7E2_9NEIS</name>
<dbReference type="InterPro" id="IPR000498">
    <property type="entry name" value="OmpA-like_TM_dom"/>
</dbReference>
<proteinExistence type="predicted"/>
<dbReference type="Gene3D" id="2.40.160.20">
    <property type="match status" value="1"/>
</dbReference>
<dbReference type="STRING" id="1121352.GCA_000620925_00912"/>
<dbReference type="OrthoDB" id="6655967at2"/>
<dbReference type="AlphaFoldDB" id="A0A3P2A7E2"/>
<feature type="domain" description="Outer membrane protein OmpA-like transmembrane" evidence="3">
    <location>
        <begin position="223"/>
        <end position="366"/>
    </location>
</feature>
<comment type="caution">
    <text evidence="4">The sequence shown here is derived from an EMBL/GenBank/DDBJ whole genome shotgun (WGS) entry which is preliminary data.</text>
</comment>
<accession>A0A3P2A7E2</accession>
<dbReference type="GO" id="GO:0009279">
    <property type="term" value="C:cell outer membrane"/>
    <property type="evidence" value="ECO:0007669"/>
    <property type="project" value="UniProtKB-SubCell"/>
</dbReference>
<keyword evidence="5" id="KW-1185">Reference proteome</keyword>
<protein>
    <submittedName>
        <fullName evidence="4">Porin family protein</fullName>
    </submittedName>
</protein>
<sequence length="366" mass="39617">MKNKILSIISAFCLALGATGAQADMITDAQGNVGYDTAAECDAAVSNGTARFYQPFTHKPPLLRKGEKGVQQAKLSDLGEEYKMGACDLGVGHKDGRDGVSVALQGKYVPFGPDMPINAYTDNEGSVVRVTMGQCDNWFSDNAPRPVQFVKAKPAEPVAVEEPVKEPVAVTEPVAVSEPAPKMSATRIAPYVFGTLGFLHDGVKISNNTTIAHPYRKDQARINVNQDSDDVRLSAQVGAGVQFNDLLGAELFYMAGRRHHYKEFICALNRTFGARATIGSNINERLRVFGKVGAAGVQHDSKEINKGKYVARPTAGVGVTYGLNDNWAVRADYDHVFRLKDAKRAKNQGAEWKGANYLGAGVQYKF</sequence>
<evidence type="ECO:0000313" key="4">
    <source>
        <dbReference type="EMBL" id="RRD90905.1"/>
    </source>
</evidence>
<reference evidence="4 5" key="1">
    <citation type="submission" date="2018-11" db="EMBL/GenBank/DDBJ databases">
        <title>Genomes From Bacteria Associated with the Canine Oral Cavity: a Test Case for Automated Genome-Based Taxonomic Assignment.</title>
        <authorList>
            <person name="Coil D.A."/>
            <person name="Jospin G."/>
            <person name="Darling A.E."/>
            <person name="Wallis C."/>
            <person name="Davis I.J."/>
            <person name="Harris S."/>
            <person name="Eisen J.A."/>
            <person name="Holcombe L.J."/>
            <person name="O'Flynn C."/>
        </authorList>
    </citation>
    <scope>NUCLEOTIDE SEQUENCE [LARGE SCALE GENOMIC DNA]</scope>
    <source>
        <strain evidence="4 5">COT-280</strain>
    </source>
</reference>
<dbReference type="Proteomes" id="UP000269923">
    <property type="component" value="Unassembled WGS sequence"/>
</dbReference>
<dbReference type="InterPro" id="IPR011250">
    <property type="entry name" value="OMP/PagP_B-barrel"/>
</dbReference>
<comment type="subcellular location">
    <subcellularLocation>
        <location evidence="1">Cell outer membrane</location>
    </subcellularLocation>
</comment>
<keyword evidence="2" id="KW-0732">Signal</keyword>
<dbReference type="EMBL" id="RQYC01000003">
    <property type="protein sequence ID" value="RRD90905.1"/>
    <property type="molecule type" value="Genomic_DNA"/>
</dbReference>
<dbReference type="Pfam" id="PF01389">
    <property type="entry name" value="OmpA_membrane"/>
    <property type="match status" value="1"/>
</dbReference>
<evidence type="ECO:0000313" key="5">
    <source>
        <dbReference type="Proteomes" id="UP000269923"/>
    </source>
</evidence>
<evidence type="ECO:0000256" key="1">
    <source>
        <dbReference type="ARBA" id="ARBA00004442"/>
    </source>
</evidence>